<sequence>MTMTDLITSLAIVFIAAGLFLLIANQLSLSPVPFYLLAGFVIGAGELVAQDQLIELAQWGIAFLVFTFGYRFDFSSVQAVLRDAETAAGTQLIVVGPIAFVVATLFGFGTENAVYFAIAATLSSTIVGTEVLEQEIRNNLVHGRLASSVHFFDDLLAIGLIVVLSADQYTTTLVTSQIGFAVLLLLASMLVYRHGFPLLVHLAGDSDELVMMGSISILIAFIAGAELAGLSIVVGAFAAGIAIRSDDVSSLGVRNGIASIRDFFVAIFFVTLGSLVTIPSFDVFVIGATLTALVLFVNPLVMTLAFVFEGYDVRTAFLSSSSLNQVSELSLVIAIEALLLGAISETLFEGIILAAAATMILTSVARRYEEPVYRSIVERVVAGRQTRKIDDRSDVSEGLTDHIVVVGYGRQGRRLVETCERRDIDYVVIENDPVLWDDIQTECRNYVFGDALSVYPWEKAAIEDASLVVSTVDHSLVSEAVLDIDTDADVILRAGTSVAARELLDGATYVSVPNVLAGDQLDEIVDAIEADDIDSDTVRQQHLEMFETLERYGFASRNERI</sequence>
<dbReference type="RefSeq" id="WP_006651502.1">
    <property type="nucleotide sequence ID" value="NZ_AOIM01000007.1"/>
</dbReference>
<dbReference type="Pfam" id="PF00999">
    <property type="entry name" value="Na_H_Exchanger"/>
    <property type="match status" value="1"/>
</dbReference>
<dbReference type="AlphaFoldDB" id="M0AAC0"/>
<feature type="transmembrane region" description="Helical" evidence="7">
    <location>
        <begin position="32"/>
        <end position="50"/>
    </location>
</feature>
<dbReference type="SUPFAM" id="SSF51735">
    <property type="entry name" value="NAD(P)-binding Rossmann-fold domains"/>
    <property type="match status" value="1"/>
</dbReference>
<feature type="transmembrane region" description="Helical" evidence="7">
    <location>
        <begin position="56"/>
        <end position="74"/>
    </location>
</feature>
<accession>M0AAC0</accession>
<dbReference type="InterPro" id="IPR038770">
    <property type="entry name" value="Na+/solute_symporter_sf"/>
</dbReference>
<evidence type="ECO:0000256" key="1">
    <source>
        <dbReference type="ARBA" id="ARBA00004141"/>
    </source>
</evidence>
<dbReference type="Pfam" id="PF02254">
    <property type="entry name" value="TrkA_N"/>
    <property type="match status" value="1"/>
</dbReference>
<feature type="transmembrane region" description="Helical" evidence="7">
    <location>
        <begin position="292"/>
        <end position="311"/>
    </location>
</feature>
<keyword evidence="6 7" id="KW-0472">Membrane</keyword>
<evidence type="ECO:0000256" key="7">
    <source>
        <dbReference type="SAM" id="Phobius"/>
    </source>
</evidence>
<evidence type="ECO:0000259" key="8">
    <source>
        <dbReference type="Pfam" id="PF00999"/>
    </source>
</evidence>
<feature type="transmembrane region" description="Helical" evidence="7">
    <location>
        <begin position="86"/>
        <end position="108"/>
    </location>
</feature>
<keyword evidence="5 7" id="KW-1133">Transmembrane helix</keyword>
<dbReference type="GO" id="GO:0006813">
    <property type="term" value="P:potassium ion transport"/>
    <property type="evidence" value="ECO:0007669"/>
    <property type="project" value="InterPro"/>
</dbReference>
<gene>
    <name evidence="10" type="ORF">C483_01129</name>
</gene>
<dbReference type="GO" id="GO:1902600">
    <property type="term" value="P:proton transmembrane transport"/>
    <property type="evidence" value="ECO:0007669"/>
    <property type="project" value="InterPro"/>
</dbReference>
<dbReference type="GO" id="GO:0015297">
    <property type="term" value="F:antiporter activity"/>
    <property type="evidence" value="ECO:0007669"/>
    <property type="project" value="InterPro"/>
</dbReference>
<feature type="transmembrane region" description="Helical" evidence="7">
    <location>
        <begin position="6"/>
        <end position="25"/>
    </location>
</feature>
<dbReference type="Proteomes" id="UP000011519">
    <property type="component" value="Unassembled WGS sequence"/>
</dbReference>
<feature type="transmembrane region" description="Helical" evidence="7">
    <location>
        <begin position="263"/>
        <end position="285"/>
    </location>
</feature>
<dbReference type="InterPro" id="IPR036291">
    <property type="entry name" value="NAD(P)-bd_dom_sf"/>
</dbReference>
<evidence type="ECO:0000256" key="4">
    <source>
        <dbReference type="ARBA" id="ARBA00022692"/>
    </source>
</evidence>
<evidence type="ECO:0000256" key="2">
    <source>
        <dbReference type="ARBA" id="ARBA00005551"/>
    </source>
</evidence>
<comment type="similarity">
    <text evidence="2">Belongs to the monovalent cation:proton antiporter 2 (CPA2) transporter (TC 2.A.37) family.</text>
</comment>
<protein>
    <submittedName>
        <fullName evidence="10">Sodium/hydrogen exchanger</fullName>
    </submittedName>
</protein>
<dbReference type="PANTHER" id="PTHR42751">
    <property type="entry name" value="SODIUM/HYDROGEN EXCHANGER FAMILY/TRKA DOMAIN PROTEIN"/>
    <property type="match status" value="1"/>
</dbReference>
<keyword evidence="11" id="KW-1185">Reference proteome</keyword>
<feature type="domain" description="RCK N-terminal" evidence="9">
    <location>
        <begin position="403"/>
        <end position="509"/>
    </location>
</feature>
<keyword evidence="3" id="KW-0813">Transport</keyword>
<proteinExistence type="inferred from homology"/>
<feature type="transmembrane region" description="Helical" evidence="7">
    <location>
        <begin position="178"/>
        <end position="203"/>
    </location>
</feature>
<evidence type="ECO:0000313" key="11">
    <source>
        <dbReference type="Proteomes" id="UP000011519"/>
    </source>
</evidence>
<dbReference type="Gene3D" id="3.40.50.720">
    <property type="entry name" value="NAD(P)-binding Rossmann-like Domain"/>
    <property type="match status" value="1"/>
</dbReference>
<feature type="transmembrane region" description="Helical" evidence="7">
    <location>
        <begin position="215"/>
        <end position="243"/>
    </location>
</feature>
<dbReference type="STRING" id="1227493.C483_01129"/>
<dbReference type="PANTHER" id="PTHR42751:SF6">
    <property type="entry name" value="CONSERVED INTEGRAL MEMBRANE TRANSPORT PROTEIN-RELATED"/>
    <property type="match status" value="1"/>
</dbReference>
<dbReference type="InterPro" id="IPR006153">
    <property type="entry name" value="Cation/H_exchanger_TM"/>
</dbReference>
<dbReference type="InterPro" id="IPR003148">
    <property type="entry name" value="RCK_N"/>
</dbReference>
<dbReference type="OrthoDB" id="43518at2157"/>
<evidence type="ECO:0000256" key="6">
    <source>
        <dbReference type="ARBA" id="ARBA00023136"/>
    </source>
</evidence>
<feature type="domain" description="Cation/H+ exchanger transmembrane" evidence="8">
    <location>
        <begin position="18"/>
        <end position="362"/>
    </location>
</feature>
<dbReference type="EMBL" id="AOIM01000007">
    <property type="protein sequence ID" value="ELY95705.1"/>
    <property type="molecule type" value="Genomic_DNA"/>
</dbReference>
<dbReference type="Gene3D" id="1.20.1530.20">
    <property type="match status" value="1"/>
</dbReference>
<comment type="caution">
    <text evidence="10">The sequence shown here is derived from an EMBL/GenBank/DDBJ whole genome shotgun (WGS) entry which is preliminary data.</text>
</comment>
<evidence type="ECO:0000259" key="9">
    <source>
        <dbReference type="Pfam" id="PF02254"/>
    </source>
</evidence>
<evidence type="ECO:0000256" key="3">
    <source>
        <dbReference type="ARBA" id="ARBA00022448"/>
    </source>
</evidence>
<comment type="subcellular location">
    <subcellularLocation>
        <location evidence="1">Membrane</location>
        <topology evidence="1">Multi-pass membrane protein</topology>
    </subcellularLocation>
</comment>
<dbReference type="PATRIC" id="fig|1227493.4.peg.208"/>
<organism evidence="10 11">
    <name type="scientific">Natrialba hulunbeirensis JCM 10989</name>
    <dbReference type="NCBI Taxonomy" id="1227493"/>
    <lineage>
        <taxon>Archaea</taxon>
        <taxon>Methanobacteriati</taxon>
        <taxon>Methanobacteriota</taxon>
        <taxon>Stenosarchaea group</taxon>
        <taxon>Halobacteria</taxon>
        <taxon>Halobacteriales</taxon>
        <taxon>Natrialbaceae</taxon>
        <taxon>Natrialba</taxon>
    </lineage>
</organism>
<name>M0AAC0_9EURY</name>
<evidence type="ECO:0000256" key="5">
    <source>
        <dbReference type="ARBA" id="ARBA00022989"/>
    </source>
</evidence>
<dbReference type="GO" id="GO:0016020">
    <property type="term" value="C:membrane"/>
    <property type="evidence" value="ECO:0007669"/>
    <property type="project" value="UniProtKB-SubCell"/>
</dbReference>
<reference evidence="10 11" key="1">
    <citation type="journal article" date="2014" name="PLoS Genet.">
        <title>Phylogenetically driven sequencing of extremely halophilic archaea reveals strategies for static and dynamic osmo-response.</title>
        <authorList>
            <person name="Becker E.A."/>
            <person name="Seitzer P.M."/>
            <person name="Tritt A."/>
            <person name="Larsen D."/>
            <person name="Krusor M."/>
            <person name="Yao A.I."/>
            <person name="Wu D."/>
            <person name="Madern D."/>
            <person name="Eisen J.A."/>
            <person name="Darling A.E."/>
            <person name="Facciotti M.T."/>
        </authorList>
    </citation>
    <scope>NUCLEOTIDE SEQUENCE [LARGE SCALE GENOMIC DNA]</scope>
    <source>
        <strain evidence="10 11">JCM 10989</strain>
    </source>
</reference>
<keyword evidence="4 7" id="KW-0812">Transmembrane</keyword>
<feature type="transmembrane region" description="Helical" evidence="7">
    <location>
        <begin position="331"/>
        <end position="361"/>
    </location>
</feature>
<evidence type="ECO:0000313" key="10">
    <source>
        <dbReference type="EMBL" id="ELY95705.1"/>
    </source>
</evidence>